<dbReference type="Gene3D" id="1.20.1080.10">
    <property type="entry name" value="Glycerol uptake facilitator protein"/>
    <property type="match status" value="1"/>
</dbReference>
<keyword evidence="3 6" id="KW-1133">Transmembrane helix</keyword>
<dbReference type="GO" id="GO:0015499">
    <property type="term" value="F:formate transmembrane transporter activity"/>
    <property type="evidence" value="ECO:0007669"/>
    <property type="project" value="TreeGrafter"/>
</dbReference>
<keyword evidence="2 6" id="KW-0812">Transmembrane</keyword>
<evidence type="ECO:0000256" key="6">
    <source>
        <dbReference type="SAM" id="Phobius"/>
    </source>
</evidence>
<keyword evidence="8" id="KW-1185">Reference proteome</keyword>
<protein>
    <submittedName>
        <fullName evidence="7">Formate/nitrite transporter FocA (FNT family)</fullName>
    </submittedName>
</protein>
<dbReference type="Pfam" id="PF01226">
    <property type="entry name" value="Form_Nir_trans"/>
    <property type="match status" value="1"/>
</dbReference>
<name>A0A318SXG4_9RHOB</name>
<dbReference type="AlphaFoldDB" id="A0A318SXG4"/>
<evidence type="ECO:0000256" key="4">
    <source>
        <dbReference type="ARBA" id="ARBA00023136"/>
    </source>
</evidence>
<evidence type="ECO:0000313" key="7">
    <source>
        <dbReference type="EMBL" id="PYE84517.1"/>
    </source>
</evidence>
<evidence type="ECO:0000256" key="1">
    <source>
        <dbReference type="ARBA" id="ARBA00004141"/>
    </source>
</evidence>
<feature type="transmembrane region" description="Helical" evidence="6">
    <location>
        <begin position="150"/>
        <end position="175"/>
    </location>
</feature>
<organism evidence="7 8">
    <name type="scientific">Pseudoroseicyclus aestuarii</name>
    <dbReference type="NCBI Taxonomy" id="1795041"/>
    <lineage>
        <taxon>Bacteria</taxon>
        <taxon>Pseudomonadati</taxon>
        <taxon>Pseudomonadota</taxon>
        <taxon>Alphaproteobacteria</taxon>
        <taxon>Rhodobacterales</taxon>
        <taxon>Paracoccaceae</taxon>
        <taxon>Pseudoroseicyclus</taxon>
    </lineage>
</organism>
<feature type="transmembrane region" description="Helical" evidence="6">
    <location>
        <begin position="70"/>
        <end position="95"/>
    </location>
</feature>
<proteinExistence type="predicted"/>
<evidence type="ECO:0000313" key="8">
    <source>
        <dbReference type="Proteomes" id="UP000248311"/>
    </source>
</evidence>
<evidence type="ECO:0000256" key="2">
    <source>
        <dbReference type="ARBA" id="ARBA00022692"/>
    </source>
</evidence>
<dbReference type="OrthoDB" id="261587at2"/>
<keyword evidence="4 6" id="KW-0472">Membrane</keyword>
<accession>A0A318SXG4</accession>
<feature type="region of interest" description="Disordered" evidence="5">
    <location>
        <begin position="1"/>
        <end position="36"/>
    </location>
</feature>
<dbReference type="GO" id="GO:0005886">
    <property type="term" value="C:plasma membrane"/>
    <property type="evidence" value="ECO:0007669"/>
    <property type="project" value="TreeGrafter"/>
</dbReference>
<feature type="transmembrane region" description="Helical" evidence="6">
    <location>
        <begin position="195"/>
        <end position="216"/>
    </location>
</feature>
<dbReference type="PANTHER" id="PTHR30520:SF2">
    <property type="entry name" value="INNER MEMBRANE PROTEIN YFDC"/>
    <property type="match status" value="1"/>
</dbReference>
<dbReference type="RefSeq" id="WP_110813603.1">
    <property type="nucleotide sequence ID" value="NZ_QJTE01000002.1"/>
</dbReference>
<sequence>MTDQDDRPRQAPGTGSDDDLSEEEAPSSVKVRDEAEDKAVDQASHLTARLVYHVVLRQGEEELKRPWRSLIFSGIAAGMLISASVLGESIFRAYLPDATWRPLVENLGYSIGFLLVILSRMQLFTENVITTVLPLLTRPRPKMAYYVARLWLTVLVANAVGCAIAAAFFALTPALAPEVVSAMAAISDHATGTGATMSFVKGIPAGILIAALVWMLSSGEHEAFWIIMLFTWLIAAGDFTHIIAGTVEMVFLLIRGELGWMHAAFGFWLPVLAGNIVGGTAVFTMTAWGQVREEIVSDRIPDPVEGQRPRVL</sequence>
<comment type="subcellular location">
    <subcellularLocation>
        <location evidence="1">Membrane</location>
        <topology evidence="1">Multi-pass membrane protein</topology>
    </subcellularLocation>
</comment>
<comment type="caution">
    <text evidence="7">The sequence shown here is derived from an EMBL/GenBank/DDBJ whole genome shotgun (WGS) entry which is preliminary data.</text>
</comment>
<evidence type="ECO:0000256" key="3">
    <source>
        <dbReference type="ARBA" id="ARBA00022989"/>
    </source>
</evidence>
<feature type="compositionally biased region" description="Acidic residues" evidence="5">
    <location>
        <begin position="16"/>
        <end position="25"/>
    </location>
</feature>
<gene>
    <name evidence="7" type="ORF">DFP88_102317</name>
</gene>
<feature type="transmembrane region" description="Helical" evidence="6">
    <location>
        <begin position="223"/>
        <end position="247"/>
    </location>
</feature>
<dbReference type="PANTHER" id="PTHR30520">
    <property type="entry name" value="FORMATE TRANSPORTER-RELATED"/>
    <property type="match status" value="1"/>
</dbReference>
<dbReference type="InterPro" id="IPR023271">
    <property type="entry name" value="Aquaporin-like"/>
</dbReference>
<feature type="transmembrane region" description="Helical" evidence="6">
    <location>
        <begin position="267"/>
        <end position="289"/>
    </location>
</feature>
<dbReference type="InterPro" id="IPR000292">
    <property type="entry name" value="For/NO2_transpt"/>
</dbReference>
<dbReference type="Proteomes" id="UP000248311">
    <property type="component" value="Unassembled WGS sequence"/>
</dbReference>
<reference evidence="7 8" key="1">
    <citation type="submission" date="2018-06" db="EMBL/GenBank/DDBJ databases">
        <title>Genomic Encyclopedia of Type Strains, Phase III (KMG-III): the genomes of soil and plant-associated and newly described type strains.</title>
        <authorList>
            <person name="Whitman W."/>
        </authorList>
    </citation>
    <scope>NUCLEOTIDE SEQUENCE [LARGE SCALE GENOMIC DNA]</scope>
    <source>
        <strain evidence="7 8">CECT 9025</strain>
    </source>
</reference>
<feature type="transmembrane region" description="Helical" evidence="6">
    <location>
        <begin position="107"/>
        <end position="129"/>
    </location>
</feature>
<evidence type="ECO:0000256" key="5">
    <source>
        <dbReference type="SAM" id="MobiDB-lite"/>
    </source>
</evidence>
<dbReference type="EMBL" id="QJTE01000002">
    <property type="protein sequence ID" value="PYE84517.1"/>
    <property type="molecule type" value="Genomic_DNA"/>
</dbReference>